<feature type="domain" description="4Fe-4S ferredoxin-type" evidence="10">
    <location>
        <begin position="94"/>
        <end position="123"/>
    </location>
</feature>
<proteinExistence type="inferred from homology"/>
<dbReference type="InterPro" id="IPR017896">
    <property type="entry name" value="4Fe4S_Fe-S-bd"/>
</dbReference>
<dbReference type="SFLD" id="SFLDS00029">
    <property type="entry name" value="Radical_SAM"/>
    <property type="match status" value="1"/>
</dbReference>
<keyword evidence="6" id="KW-0560">Oxidoreductase</keyword>
<dbReference type="SUPFAM" id="SSF54862">
    <property type="entry name" value="4Fe-4S ferredoxins"/>
    <property type="match status" value="1"/>
</dbReference>
<evidence type="ECO:0000256" key="6">
    <source>
        <dbReference type="ARBA" id="ARBA00023002"/>
    </source>
</evidence>
<dbReference type="PIRSF" id="PIRSF000371">
    <property type="entry name" value="PFL_act_enz"/>
    <property type="match status" value="1"/>
</dbReference>
<dbReference type="InterPro" id="IPR001989">
    <property type="entry name" value="Radical_activat_CS"/>
</dbReference>
<reference evidence="12 13" key="1">
    <citation type="submission" date="2019-09" db="EMBL/GenBank/DDBJ databases">
        <title>Draft genome sequencing of Hungatella hathewayi 123Y-2.</title>
        <authorList>
            <person name="Lv Q."/>
            <person name="Li S."/>
        </authorList>
    </citation>
    <scope>NUCLEOTIDE SEQUENCE [LARGE SCALE GENOMIC DNA]</scope>
    <source>
        <strain evidence="12 13">123Y-2</strain>
    </source>
</reference>
<dbReference type="InterPro" id="IPR017900">
    <property type="entry name" value="4Fe4S_Fe_S_CS"/>
</dbReference>
<dbReference type="InterPro" id="IPR040074">
    <property type="entry name" value="BssD/PflA/YjjW"/>
</dbReference>
<dbReference type="InterPro" id="IPR058240">
    <property type="entry name" value="rSAM_sf"/>
</dbReference>
<comment type="cofactor">
    <cofactor evidence="1">
        <name>[4Fe-4S] cluster</name>
        <dbReference type="ChEBI" id="CHEBI:49883"/>
    </cofactor>
</comment>
<keyword evidence="8" id="KW-0411">Iron-sulfur</keyword>
<evidence type="ECO:0000256" key="2">
    <source>
        <dbReference type="ARBA" id="ARBA00009777"/>
    </source>
</evidence>
<sequence>MDNQSGAFSIDISCVVFYNYINDNINVNVKGVKMREGVVFDVEEFTVFDGPGLRQTVFLKGCPLRCSWCHNPEGLSGVPQLMVGTASCTGCGKCREVCRHKTCISCGECIPVCPLHLRRIAGEKMTSEELILRIRKSSDYYARYGGGVTFSGGEPLMQAEFLTEVLSGIPEVHRAVETSGYCEEDVFRKVIAHLDYVMMDIKMFDAVLHKKYTGVDNKKILGNARILCAGEIPFVIRIPLIPGVNDNEENFRSTAKWIAGAKALIKVELLPYHKTAGAKYAMVKKEYRPAFDPEQTVWVSQKVFEEYGIRSEVL</sequence>
<dbReference type="Proteomes" id="UP000434223">
    <property type="component" value="Unassembled WGS sequence"/>
</dbReference>
<dbReference type="InterPro" id="IPR007197">
    <property type="entry name" value="rSAM"/>
</dbReference>
<dbReference type="SFLD" id="SFLDG01118">
    <property type="entry name" value="activating_enzymes__group_2"/>
    <property type="match status" value="1"/>
</dbReference>
<evidence type="ECO:0000256" key="1">
    <source>
        <dbReference type="ARBA" id="ARBA00001966"/>
    </source>
</evidence>
<evidence type="ECO:0000256" key="9">
    <source>
        <dbReference type="ARBA" id="ARBA00047365"/>
    </source>
</evidence>
<dbReference type="Pfam" id="PF04055">
    <property type="entry name" value="Radical_SAM"/>
    <property type="match status" value="1"/>
</dbReference>
<dbReference type="CDD" id="cd01335">
    <property type="entry name" value="Radical_SAM"/>
    <property type="match status" value="1"/>
</dbReference>
<dbReference type="SFLD" id="SFLDG01066">
    <property type="entry name" value="organic_radical-activating_enz"/>
    <property type="match status" value="1"/>
</dbReference>
<gene>
    <name evidence="12" type="ORF">GNE07_23920</name>
</gene>
<evidence type="ECO:0000256" key="7">
    <source>
        <dbReference type="ARBA" id="ARBA00023004"/>
    </source>
</evidence>
<dbReference type="InterPro" id="IPR013785">
    <property type="entry name" value="Aldolase_TIM"/>
</dbReference>
<dbReference type="PROSITE" id="PS51918">
    <property type="entry name" value="RADICAL_SAM"/>
    <property type="match status" value="1"/>
</dbReference>
<keyword evidence="3" id="KW-0004">4Fe-4S</keyword>
<feature type="domain" description="Radical SAM core" evidence="11">
    <location>
        <begin position="48"/>
        <end position="310"/>
    </location>
</feature>
<dbReference type="AlphaFoldDB" id="A0AAW9WMN8"/>
<dbReference type="EMBL" id="WNME01000021">
    <property type="protein sequence ID" value="MUB66073.1"/>
    <property type="molecule type" value="Genomic_DNA"/>
</dbReference>
<evidence type="ECO:0000313" key="12">
    <source>
        <dbReference type="EMBL" id="MUB66073.1"/>
    </source>
</evidence>
<keyword evidence="4" id="KW-0949">S-adenosyl-L-methionine</keyword>
<dbReference type="NCBIfam" id="TIGR02494">
    <property type="entry name" value="PFLE_PFLC"/>
    <property type="match status" value="1"/>
</dbReference>
<dbReference type="PANTHER" id="PTHR30352">
    <property type="entry name" value="PYRUVATE FORMATE-LYASE-ACTIVATING ENZYME"/>
    <property type="match status" value="1"/>
</dbReference>
<dbReference type="PROSITE" id="PS51379">
    <property type="entry name" value="4FE4S_FER_2"/>
    <property type="match status" value="1"/>
</dbReference>
<dbReference type="GO" id="GO:0046872">
    <property type="term" value="F:metal ion binding"/>
    <property type="evidence" value="ECO:0007669"/>
    <property type="project" value="UniProtKB-KW"/>
</dbReference>
<evidence type="ECO:0000259" key="10">
    <source>
        <dbReference type="PROSITE" id="PS51379"/>
    </source>
</evidence>
<evidence type="ECO:0000259" key="11">
    <source>
        <dbReference type="PROSITE" id="PS51918"/>
    </source>
</evidence>
<evidence type="ECO:0000256" key="4">
    <source>
        <dbReference type="ARBA" id="ARBA00022691"/>
    </source>
</evidence>
<comment type="similarity">
    <text evidence="2">Belongs to the organic radical-activating enzymes family.</text>
</comment>
<evidence type="ECO:0000256" key="5">
    <source>
        <dbReference type="ARBA" id="ARBA00022723"/>
    </source>
</evidence>
<organism evidence="12 13">
    <name type="scientific">Hungatella hathewayi</name>
    <dbReference type="NCBI Taxonomy" id="154046"/>
    <lineage>
        <taxon>Bacteria</taxon>
        <taxon>Bacillati</taxon>
        <taxon>Bacillota</taxon>
        <taxon>Clostridia</taxon>
        <taxon>Lachnospirales</taxon>
        <taxon>Lachnospiraceae</taxon>
        <taxon>Hungatella</taxon>
    </lineage>
</organism>
<dbReference type="GO" id="GO:0051539">
    <property type="term" value="F:4 iron, 4 sulfur cluster binding"/>
    <property type="evidence" value="ECO:0007669"/>
    <property type="project" value="UniProtKB-KW"/>
</dbReference>
<dbReference type="InterPro" id="IPR034457">
    <property type="entry name" value="Organic_radical-activating"/>
</dbReference>
<evidence type="ECO:0000256" key="3">
    <source>
        <dbReference type="ARBA" id="ARBA00022485"/>
    </source>
</evidence>
<dbReference type="Gene3D" id="3.20.20.70">
    <property type="entry name" value="Aldolase class I"/>
    <property type="match status" value="1"/>
</dbReference>
<dbReference type="PROSITE" id="PS00198">
    <property type="entry name" value="4FE4S_FER_1"/>
    <property type="match status" value="1"/>
</dbReference>
<dbReference type="InterPro" id="IPR012839">
    <property type="entry name" value="Organic_radical_activase"/>
</dbReference>
<dbReference type="SUPFAM" id="SSF102114">
    <property type="entry name" value="Radical SAM enzymes"/>
    <property type="match status" value="1"/>
</dbReference>
<evidence type="ECO:0000313" key="13">
    <source>
        <dbReference type="Proteomes" id="UP000434223"/>
    </source>
</evidence>
<comment type="catalytic activity">
    <reaction evidence="9">
        <text>glycyl-[protein] + reduced [flavodoxin] + S-adenosyl-L-methionine = glycin-2-yl radical-[protein] + semiquinone [flavodoxin] + 5'-deoxyadenosine + L-methionine + H(+)</text>
        <dbReference type="Rhea" id="RHEA:61976"/>
        <dbReference type="Rhea" id="RHEA-COMP:10622"/>
        <dbReference type="Rhea" id="RHEA-COMP:14480"/>
        <dbReference type="Rhea" id="RHEA-COMP:15993"/>
        <dbReference type="Rhea" id="RHEA-COMP:15994"/>
        <dbReference type="ChEBI" id="CHEBI:15378"/>
        <dbReference type="ChEBI" id="CHEBI:17319"/>
        <dbReference type="ChEBI" id="CHEBI:29947"/>
        <dbReference type="ChEBI" id="CHEBI:32722"/>
        <dbReference type="ChEBI" id="CHEBI:57618"/>
        <dbReference type="ChEBI" id="CHEBI:57844"/>
        <dbReference type="ChEBI" id="CHEBI:59789"/>
        <dbReference type="ChEBI" id="CHEBI:140311"/>
    </reaction>
</comment>
<dbReference type="PROSITE" id="PS01087">
    <property type="entry name" value="RADICAL_ACTIVATING"/>
    <property type="match status" value="1"/>
</dbReference>
<name>A0AAW9WMN8_9FIRM</name>
<dbReference type="PANTHER" id="PTHR30352:SF4">
    <property type="entry name" value="PYRUVATE FORMATE-LYASE 2-ACTIVATING ENZYME"/>
    <property type="match status" value="1"/>
</dbReference>
<comment type="caution">
    <text evidence="12">The sequence shown here is derived from an EMBL/GenBank/DDBJ whole genome shotgun (WGS) entry which is preliminary data.</text>
</comment>
<keyword evidence="7" id="KW-0408">Iron</keyword>
<keyword evidence="5" id="KW-0479">Metal-binding</keyword>
<evidence type="ECO:0000256" key="8">
    <source>
        <dbReference type="ARBA" id="ARBA00023014"/>
    </source>
</evidence>
<protein>
    <submittedName>
        <fullName evidence="12">Glycyl-radical enzyme activating protein</fullName>
    </submittedName>
</protein>
<accession>A0AAW9WMN8</accession>
<dbReference type="GO" id="GO:0016491">
    <property type="term" value="F:oxidoreductase activity"/>
    <property type="evidence" value="ECO:0007669"/>
    <property type="project" value="UniProtKB-KW"/>
</dbReference>